<name>A0ABS7XUG2_9FLAO</name>
<dbReference type="EMBL" id="JAIUJR010000004">
    <property type="protein sequence ID" value="MCA0132446.1"/>
    <property type="molecule type" value="Genomic_DNA"/>
</dbReference>
<dbReference type="InterPro" id="IPR007345">
    <property type="entry name" value="Polysacch_pyruvyl_Trfase"/>
</dbReference>
<dbReference type="Pfam" id="PF04230">
    <property type="entry name" value="PS_pyruv_trans"/>
    <property type="match status" value="1"/>
</dbReference>
<accession>A0ABS7XUG2</accession>
<keyword evidence="2" id="KW-0808">Transferase</keyword>
<feature type="domain" description="Polysaccharide pyruvyl transferase" evidence="1">
    <location>
        <begin position="18"/>
        <end position="223"/>
    </location>
</feature>
<sequence>MKEVVNLYWYKLKEGNGNFGDELNYYLVKKLSDAKVRHIIIPSRGIHYIYKSLSYIYHGVVNFKDYKKLIHQFFINNIVVAVGSVIGVPKNKKAKIWGSGIIKKDEKIHNAQFIAVRGKYTQQRLLELGFKPPKVIGDPAILLPLVYNLHESKKKYKLGIIPHHIHFQEVFEIIKSDKIKIINLTENIEDVICQINSCEITITTSLHGLIVSHVYGIPSLWFDFKQRPLFGDNIKFADYFSSVNIPEYKAIDYDIVNLSVKDIKEIFEQHTSLSKINCDIAVLQKSLLLVAPFKVLEKYKCQKLQ</sequence>
<dbReference type="RefSeq" id="WP_224527971.1">
    <property type="nucleotide sequence ID" value="NZ_JAIUJR010000004.1"/>
</dbReference>
<proteinExistence type="predicted"/>
<keyword evidence="3" id="KW-1185">Reference proteome</keyword>
<gene>
    <name evidence="2" type="ORF">LBU54_07600</name>
</gene>
<evidence type="ECO:0000259" key="1">
    <source>
        <dbReference type="Pfam" id="PF04230"/>
    </source>
</evidence>
<dbReference type="Proteomes" id="UP001198901">
    <property type="component" value="Unassembled WGS sequence"/>
</dbReference>
<reference evidence="3" key="1">
    <citation type="submission" date="2023-07" db="EMBL/GenBank/DDBJ databases">
        <authorList>
            <person name="Yue Y."/>
        </authorList>
    </citation>
    <scope>NUCLEOTIDE SEQUENCE [LARGE SCALE GENOMIC DNA]</scope>
    <source>
        <strain evidence="3">D23</strain>
    </source>
</reference>
<dbReference type="GO" id="GO:0016740">
    <property type="term" value="F:transferase activity"/>
    <property type="evidence" value="ECO:0007669"/>
    <property type="project" value="UniProtKB-KW"/>
</dbReference>
<evidence type="ECO:0000313" key="2">
    <source>
        <dbReference type="EMBL" id="MCA0132446.1"/>
    </source>
</evidence>
<evidence type="ECO:0000313" key="3">
    <source>
        <dbReference type="Proteomes" id="UP001198901"/>
    </source>
</evidence>
<protein>
    <submittedName>
        <fullName evidence="2">Polysaccharide pyruvyl transferase family protein</fullName>
    </submittedName>
</protein>
<comment type="caution">
    <text evidence="2">The sequence shown here is derived from an EMBL/GenBank/DDBJ whole genome shotgun (WGS) entry which is preliminary data.</text>
</comment>
<organism evidence="2 3">
    <name type="scientific">Winogradskyella alexanderae</name>
    <dbReference type="NCBI Taxonomy" id="2877123"/>
    <lineage>
        <taxon>Bacteria</taxon>
        <taxon>Pseudomonadati</taxon>
        <taxon>Bacteroidota</taxon>
        <taxon>Flavobacteriia</taxon>
        <taxon>Flavobacteriales</taxon>
        <taxon>Flavobacteriaceae</taxon>
        <taxon>Winogradskyella</taxon>
    </lineage>
</organism>